<keyword evidence="2" id="KW-1133">Transmembrane helix</keyword>
<organism evidence="3">
    <name type="scientific">Oryza punctata</name>
    <name type="common">Red rice</name>
    <dbReference type="NCBI Taxonomy" id="4537"/>
    <lineage>
        <taxon>Eukaryota</taxon>
        <taxon>Viridiplantae</taxon>
        <taxon>Streptophyta</taxon>
        <taxon>Embryophyta</taxon>
        <taxon>Tracheophyta</taxon>
        <taxon>Spermatophyta</taxon>
        <taxon>Magnoliopsida</taxon>
        <taxon>Liliopsida</taxon>
        <taxon>Poales</taxon>
        <taxon>Poaceae</taxon>
        <taxon>BOP clade</taxon>
        <taxon>Oryzoideae</taxon>
        <taxon>Oryzeae</taxon>
        <taxon>Oryzinae</taxon>
        <taxon>Oryza</taxon>
    </lineage>
</organism>
<keyword evidence="4" id="KW-1185">Reference proteome</keyword>
<feature type="transmembrane region" description="Helical" evidence="2">
    <location>
        <begin position="40"/>
        <end position="61"/>
    </location>
</feature>
<feature type="transmembrane region" description="Helical" evidence="2">
    <location>
        <begin position="68"/>
        <end position="92"/>
    </location>
</feature>
<dbReference type="OMA" id="YEVHSHY"/>
<keyword evidence="2" id="KW-0472">Membrane</keyword>
<accession>A0A0E0MC13</accession>
<dbReference type="STRING" id="4537.A0A0E0MC13"/>
<reference evidence="3" key="1">
    <citation type="submission" date="2015-04" db="UniProtKB">
        <authorList>
            <consortium name="EnsemblPlants"/>
        </authorList>
    </citation>
    <scope>IDENTIFICATION</scope>
</reference>
<dbReference type="PANTHER" id="PTHR33870:SF7">
    <property type="entry name" value="OS12G0127650 PROTEIN"/>
    <property type="match status" value="1"/>
</dbReference>
<dbReference type="HOGENOM" id="CLU_013556_0_0_1"/>
<evidence type="ECO:0000256" key="2">
    <source>
        <dbReference type="SAM" id="Phobius"/>
    </source>
</evidence>
<keyword evidence="2" id="KW-0812">Transmembrane</keyword>
<proteinExistence type="predicted"/>
<dbReference type="Gramene" id="OPUNC11G01670.1">
    <property type="protein sequence ID" value="OPUNC11G01670.1"/>
    <property type="gene ID" value="OPUNC11G01670"/>
</dbReference>
<evidence type="ECO:0000256" key="1">
    <source>
        <dbReference type="SAM" id="MobiDB-lite"/>
    </source>
</evidence>
<feature type="region of interest" description="Disordered" evidence="1">
    <location>
        <begin position="311"/>
        <end position="349"/>
    </location>
</feature>
<feature type="region of interest" description="Disordered" evidence="1">
    <location>
        <begin position="815"/>
        <end position="862"/>
    </location>
</feature>
<sequence length="878" mass="97410">MPAHRVAFYLRVNFKKIYMAFGANDVTLHIKRLMYSSVRLGYQFACDYPIVPGAGILLLFLHRLCPFLFNFLLSSSPVFLLTALLLGALLSYGEPAVPVVEENQQTLSLKSKISITDRSIDKVETVAVEEHLDSTTTSNEVYVRERTAEGNKHDTHSEEKNGTYMTVDAVLNEEIYIKDGTSDYDLQDTHREGKDITSMEADTVPCVAPSSFANSSVTVETEGHVGENSKKKVELQELGSINTESDYNKVQYQYQLGEFMSSCWEPVMRVEPQDACSDSESDLTESSPDASMTDIIPMLEELHPLIDLQTGHPSLVSRDNLNTSSGDDEDDLEEEDASTDENGLEEKDDFDNWKDVIDLNYLDVDNNSKLEGMMDLQRAKNILKFELDKRLMDLQAADTVQKMEEASRFHVQVPSISTGRQNPFESSNGLDEIIELPHVPDSAPSCLLPRKNLFDLAVDQNMAHDSQLQETWTPHSYFSARRHRKHGNFYVWHSTSLHRNSFKLETDKISENDAHSQSDGDAKQEGNSSKLFGSLEAHIGEEIKILSAAISGVDDSYQNADCSDDISSSPIQKSIQSTFKAKDPVHAGIEQLILCPPYMVNNSEPYIIEADSIGELKSLFKCRMEVLMQSISKPSISQPLTVKLEDELSEPLSSDSGNGTHVIDGSSVEDLDQQFAQLSDEALASATSNPRCHNESIQEKSSQALPEGNGHNSEIHHEESMLEVTLEPSVLTVKKSTTDSLPLHTDQPGCFSVVHVLEESSVKDMTMELDGVHDQVETHGSSVPAIKHDDSSSSELHILESGLIEKEPCLVTQLDRESQAKTTSDAALYTPTAMEPEEDTSNSSLSTDGELDVVQASSGEEMNSVLEQVQEEVLRNKH</sequence>
<protein>
    <submittedName>
        <fullName evidence="3">Uncharacterized protein</fullName>
    </submittedName>
</protein>
<reference evidence="3" key="2">
    <citation type="submission" date="2018-05" db="EMBL/GenBank/DDBJ databases">
        <title>OpunRS2 (Oryza punctata Reference Sequence Version 2).</title>
        <authorList>
            <person name="Zhang J."/>
            <person name="Kudrna D."/>
            <person name="Lee S."/>
            <person name="Talag J."/>
            <person name="Welchert J."/>
            <person name="Wing R.A."/>
        </authorList>
    </citation>
    <scope>NUCLEOTIDE SEQUENCE [LARGE SCALE GENOMIC DNA]</scope>
</reference>
<dbReference type="PANTHER" id="PTHR33870">
    <property type="entry name" value="CARDIOMYOPATHY-ASSOCIATED PROTEIN"/>
    <property type="match status" value="1"/>
</dbReference>
<dbReference type="eggNOG" id="ENOG502QTXB">
    <property type="taxonomic scope" value="Eukaryota"/>
</dbReference>
<name>A0A0E0MC13_ORYPU</name>
<dbReference type="AlphaFoldDB" id="A0A0E0MC13"/>
<feature type="region of interest" description="Disordered" evidence="1">
    <location>
        <begin position="684"/>
        <end position="719"/>
    </location>
</feature>
<dbReference type="Proteomes" id="UP000026962">
    <property type="component" value="Chromosome 11"/>
</dbReference>
<evidence type="ECO:0000313" key="4">
    <source>
        <dbReference type="Proteomes" id="UP000026962"/>
    </source>
</evidence>
<dbReference type="EnsemblPlants" id="OPUNC11G01670.1">
    <property type="protein sequence ID" value="OPUNC11G01670.1"/>
    <property type="gene ID" value="OPUNC11G01670"/>
</dbReference>
<feature type="compositionally biased region" description="Acidic residues" evidence="1">
    <location>
        <begin position="326"/>
        <end position="349"/>
    </location>
</feature>
<evidence type="ECO:0000313" key="3">
    <source>
        <dbReference type="EnsemblPlants" id="OPUNC11G01670.1"/>
    </source>
</evidence>